<dbReference type="InterPro" id="IPR052005">
    <property type="entry name" value="CDF_SLC30A"/>
</dbReference>
<keyword evidence="4" id="KW-0862">Zinc</keyword>
<evidence type="ECO:0000313" key="10">
    <source>
        <dbReference type="Proteomes" id="UP000298327"/>
    </source>
</evidence>
<feature type="transmembrane region" description="Helical" evidence="8">
    <location>
        <begin position="259"/>
        <end position="285"/>
    </location>
</feature>
<evidence type="ECO:0000256" key="2">
    <source>
        <dbReference type="ARBA" id="ARBA00022448"/>
    </source>
</evidence>
<feature type="transmembrane region" description="Helical" evidence="8">
    <location>
        <begin position="45"/>
        <end position="64"/>
    </location>
</feature>
<dbReference type="STRING" id="205917.A0A4Y9YDJ9"/>
<dbReference type="PANTHER" id="PTHR46531">
    <property type="entry name" value="ZINC TRANSPORTER 6"/>
    <property type="match status" value="1"/>
</dbReference>
<comment type="caution">
    <text evidence="9">The sequence shown here is derived from an EMBL/GenBank/DDBJ whole genome shotgun (WGS) entry which is preliminary data.</text>
</comment>
<accession>A0A4Y9YDJ9</accession>
<feature type="transmembrane region" description="Helical" evidence="8">
    <location>
        <begin position="231"/>
        <end position="252"/>
    </location>
</feature>
<feature type="transmembrane region" description="Helical" evidence="8">
    <location>
        <begin position="76"/>
        <end position="97"/>
    </location>
</feature>
<dbReference type="Gene3D" id="1.20.1510.10">
    <property type="entry name" value="Cation efflux protein transmembrane domain"/>
    <property type="match status" value="1"/>
</dbReference>
<evidence type="ECO:0000256" key="4">
    <source>
        <dbReference type="ARBA" id="ARBA00022833"/>
    </source>
</evidence>
<proteinExistence type="predicted"/>
<dbReference type="InterPro" id="IPR027469">
    <property type="entry name" value="Cation_efflux_TMD_sf"/>
</dbReference>
<dbReference type="PANTHER" id="PTHR46531:SF1">
    <property type="entry name" value="ZINC TRANSPORTER 6"/>
    <property type="match status" value="1"/>
</dbReference>
<evidence type="ECO:0000256" key="6">
    <source>
        <dbReference type="ARBA" id="ARBA00023065"/>
    </source>
</evidence>
<dbReference type="OrthoDB" id="5382797at2759"/>
<evidence type="ECO:0008006" key="11">
    <source>
        <dbReference type="Google" id="ProtNLM"/>
    </source>
</evidence>
<dbReference type="GO" id="GO:0005794">
    <property type="term" value="C:Golgi apparatus"/>
    <property type="evidence" value="ECO:0007669"/>
    <property type="project" value="UniProtKB-SubCell"/>
</dbReference>
<evidence type="ECO:0000256" key="5">
    <source>
        <dbReference type="ARBA" id="ARBA00022989"/>
    </source>
</evidence>
<feature type="transmembrane region" description="Helical" evidence="8">
    <location>
        <begin position="117"/>
        <end position="135"/>
    </location>
</feature>
<dbReference type="EMBL" id="SEOQ01000615">
    <property type="protein sequence ID" value="TFY59521.1"/>
    <property type="molecule type" value="Genomic_DNA"/>
</dbReference>
<keyword evidence="3 8" id="KW-0812">Transmembrane</keyword>
<gene>
    <name evidence="9" type="ORF">EVG20_g7766</name>
</gene>
<evidence type="ECO:0000256" key="3">
    <source>
        <dbReference type="ARBA" id="ARBA00022692"/>
    </source>
</evidence>
<organism evidence="9 10">
    <name type="scientific">Dentipellis fragilis</name>
    <dbReference type="NCBI Taxonomy" id="205917"/>
    <lineage>
        <taxon>Eukaryota</taxon>
        <taxon>Fungi</taxon>
        <taxon>Dikarya</taxon>
        <taxon>Basidiomycota</taxon>
        <taxon>Agaricomycotina</taxon>
        <taxon>Agaricomycetes</taxon>
        <taxon>Russulales</taxon>
        <taxon>Hericiaceae</taxon>
        <taxon>Dentipellis</taxon>
    </lineage>
</organism>
<keyword evidence="6" id="KW-0406">Ion transport</keyword>
<keyword evidence="2" id="KW-0813">Transport</keyword>
<dbReference type="GO" id="GO:0016020">
    <property type="term" value="C:membrane"/>
    <property type="evidence" value="ECO:0007669"/>
    <property type="project" value="UniProtKB-SubCell"/>
</dbReference>
<evidence type="ECO:0000256" key="8">
    <source>
        <dbReference type="SAM" id="Phobius"/>
    </source>
</evidence>
<feature type="transmembrane region" description="Helical" evidence="8">
    <location>
        <begin position="159"/>
        <end position="185"/>
    </location>
</feature>
<dbReference type="AlphaFoldDB" id="A0A4Y9YDJ9"/>
<evidence type="ECO:0000256" key="7">
    <source>
        <dbReference type="ARBA" id="ARBA00023136"/>
    </source>
</evidence>
<name>A0A4Y9YDJ9_9AGAM</name>
<keyword evidence="10" id="KW-1185">Reference proteome</keyword>
<keyword evidence="7 8" id="KW-0472">Membrane</keyword>
<dbReference type="Proteomes" id="UP000298327">
    <property type="component" value="Unassembled WGS sequence"/>
</dbReference>
<sequence length="390" mass="42077">MIMIMTTTMNMTMTMTMTMITITTTTVTTTMRTYGAPGDDVPIPLDAAGAAIAQFMLGAWLWVAGQQVGSLACTGLGYWIVFDAFGVAVGKVLPVYLASGKMRDGLRRSYGNGRLETVVLFAQAVYLMFSAVYVFKETVEHLLLSAGEGHHHHPGDETVVIFGIDFPVILLFTTFLSLVGTALVFENNTKLVTVTGNQLPSLSSILNPSRYRYSAHATPVTPFARIWANPYSLAPVALALAILVISFIIPASQHRGLDLVLAAAEAIAMFQLAYPACVTIGTVLLQTSPPRGHASGRMEAFLRAMREIERHPQVLHLPPPHIWQLTPSTTDPAKALVVTLELRVAPELADEDVLRLTRWAWERCTYALGQGPKEEGGGGGGGVTVGIVRG</sequence>
<evidence type="ECO:0000313" key="9">
    <source>
        <dbReference type="EMBL" id="TFY59521.1"/>
    </source>
</evidence>
<evidence type="ECO:0000256" key="1">
    <source>
        <dbReference type="ARBA" id="ARBA00004127"/>
    </source>
</evidence>
<dbReference type="GO" id="GO:0006829">
    <property type="term" value="P:zinc ion transport"/>
    <property type="evidence" value="ECO:0007669"/>
    <property type="project" value="TreeGrafter"/>
</dbReference>
<reference evidence="9 10" key="1">
    <citation type="submission" date="2019-02" db="EMBL/GenBank/DDBJ databases">
        <title>Genome sequencing of the rare red list fungi Dentipellis fragilis.</title>
        <authorList>
            <person name="Buettner E."/>
            <person name="Kellner H."/>
        </authorList>
    </citation>
    <scope>NUCLEOTIDE SEQUENCE [LARGE SCALE GENOMIC DNA]</scope>
    <source>
        <strain evidence="9 10">DSM 105465</strain>
    </source>
</reference>
<protein>
    <recommendedName>
        <fullName evidence="11">Cation efflux protein cytoplasmic domain-containing protein</fullName>
    </recommendedName>
</protein>
<comment type="subcellular location">
    <subcellularLocation>
        <location evidence="1">Endomembrane system</location>
        <topology evidence="1">Multi-pass membrane protein</topology>
    </subcellularLocation>
</comment>
<keyword evidence="5 8" id="KW-1133">Transmembrane helix</keyword>